<dbReference type="AlphaFoldDB" id="A0A0A9BZT7"/>
<sequence>MLLLAAQLCLGGLLCIHNAQYQGQ</sequence>
<protein>
    <submittedName>
        <fullName evidence="1">Uncharacterized protein</fullName>
    </submittedName>
</protein>
<evidence type="ECO:0000313" key="1">
    <source>
        <dbReference type="EMBL" id="JAD68841.1"/>
    </source>
</evidence>
<dbReference type="EMBL" id="GBRH01229054">
    <property type="protein sequence ID" value="JAD68841.1"/>
    <property type="molecule type" value="Transcribed_RNA"/>
</dbReference>
<reference evidence="1" key="1">
    <citation type="submission" date="2014-09" db="EMBL/GenBank/DDBJ databases">
        <authorList>
            <person name="Magalhaes I.L.F."/>
            <person name="Oliveira U."/>
            <person name="Santos F.R."/>
            <person name="Vidigal T.H.D.A."/>
            <person name="Brescovit A.D."/>
            <person name="Santos A.J."/>
        </authorList>
    </citation>
    <scope>NUCLEOTIDE SEQUENCE</scope>
    <source>
        <tissue evidence="1">Shoot tissue taken approximately 20 cm above the soil surface</tissue>
    </source>
</reference>
<proteinExistence type="predicted"/>
<accession>A0A0A9BZT7</accession>
<name>A0A0A9BZT7_ARUDO</name>
<reference evidence="1" key="2">
    <citation type="journal article" date="2015" name="Data Brief">
        <title>Shoot transcriptome of the giant reed, Arundo donax.</title>
        <authorList>
            <person name="Barrero R.A."/>
            <person name="Guerrero F.D."/>
            <person name="Moolhuijzen P."/>
            <person name="Goolsby J.A."/>
            <person name="Tidwell J."/>
            <person name="Bellgard S.E."/>
            <person name="Bellgard M.I."/>
        </authorList>
    </citation>
    <scope>NUCLEOTIDE SEQUENCE</scope>
    <source>
        <tissue evidence="1">Shoot tissue taken approximately 20 cm above the soil surface</tissue>
    </source>
</reference>
<organism evidence="1">
    <name type="scientific">Arundo donax</name>
    <name type="common">Giant reed</name>
    <name type="synonym">Donax arundinaceus</name>
    <dbReference type="NCBI Taxonomy" id="35708"/>
    <lineage>
        <taxon>Eukaryota</taxon>
        <taxon>Viridiplantae</taxon>
        <taxon>Streptophyta</taxon>
        <taxon>Embryophyta</taxon>
        <taxon>Tracheophyta</taxon>
        <taxon>Spermatophyta</taxon>
        <taxon>Magnoliopsida</taxon>
        <taxon>Liliopsida</taxon>
        <taxon>Poales</taxon>
        <taxon>Poaceae</taxon>
        <taxon>PACMAD clade</taxon>
        <taxon>Arundinoideae</taxon>
        <taxon>Arundineae</taxon>
        <taxon>Arundo</taxon>
    </lineage>
</organism>